<dbReference type="SUPFAM" id="SSF51197">
    <property type="entry name" value="Clavaminate synthase-like"/>
    <property type="match status" value="1"/>
</dbReference>
<evidence type="ECO:0008006" key="2">
    <source>
        <dbReference type="Google" id="ProtNLM"/>
    </source>
</evidence>
<name>A0A382HIY7_9ZZZZ</name>
<sequence length="228" mass="26462">MIATCIDEFITGENMLTKAQIAMYEQDGYVKIEGLFTEEEVKELQTEMNWIIEEWWGENSIGWRGPWREYYLSEEERQNTKAIFISNPQFYSAAWGRIIFHKNLVSVIQSLIGENVQWHHTILHGKPPELGTPFPMHQDYPFYPHDGPNFIDCLLHLDDTPVESGCFHVMPGSHENGPLEHITGDHTRPYLPPEKYHPNKIETVAIPAKTGDVIFFSYYAIHWSGVNR</sequence>
<proteinExistence type="predicted"/>
<dbReference type="Pfam" id="PF05721">
    <property type="entry name" value="PhyH"/>
    <property type="match status" value="1"/>
</dbReference>
<feature type="non-terminal residue" evidence="1">
    <location>
        <position position="228"/>
    </location>
</feature>
<dbReference type="AlphaFoldDB" id="A0A382HIY7"/>
<dbReference type="PANTHER" id="PTHR20883">
    <property type="entry name" value="PHYTANOYL-COA DIOXYGENASE DOMAIN CONTAINING 1"/>
    <property type="match status" value="1"/>
</dbReference>
<accession>A0A382HIY7</accession>
<gene>
    <name evidence="1" type="ORF">METZ01_LOCUS240132</name>
</gene>
<dbReference type="InterPro" id="IPR008775">
    <property type="entry name" value="Phytyl_CoA_dOase-like"/>
</dbReference>
<evidence type="ECO:0000313" key="1">
    <source>
        <dbReference type="EMBL" id="SVB87278.1"/>
    </source>
</evidence>
<protein>
    <recommendedName>
        <fullName evidence="2">Phytanoyl-CoA dioxygenase</fullName>
    </recommendedName>
</protein>
<organism evidence="1">
    <name type="scientific">marine metagenome</name>
    <dbReference type="NCBI Taxonomy" id="408172"/>
    <lineage>
        <taxon>unclassified sequences</taxon>
        <taxon>metagenomes</taxon>
        <taxon>ecological metagenomes</taxon>
    </lineage>
</organism>
<dbReference type="EMBL" id="UINC01061565">
    <property type="protein sequence ID" value="SVB87278.1"/>
    <property type="molecule type" value="Genomic_DNA"/>
</dbReference>
<dbReference type="Gene3D" id="2.60.120.620">
    <property type="entry name" value="q2cbj1_9rhob like domain"/>
    <property type="match status" value="1"/>
</dbReference>
<dbReference type="GO" id="GO:0016491">
    <property type="term" value="F:oxidoreductase activity"/>
    <property type="evidence" value="ECO:0007669"/>
    <property type="project" value="UniProtKB-ARBA"/>
</dbReference>
<dbReference type="GO" id="GO:0046872">
    <property type="term" value="F:metal ion binding"/>
    <property type="evidence" value="ECO:0007669"/>
    <property type="project" value="UniProtKB-ARBA"/>
</dbReference>
<reference evidence="1" key="1">
    <citation type="submission" date="2018-05" db="EMBL/GenBank/DDBJ databases">
        <authorList>
            <person name="Lanie J.A."/>
            <person name="Ng W.-L."/>
            <person name="Kazmierczak K.M."/>
            <person name="Andrzejewski T.M."/>
            <person name="Davidsen T.M."/>
            <person name="Wayne K.J."/>
            <person name="Tettelin H."/>
            <person name="Glass J.I."/>
            <person name="Rusch D."/>
            <person name="Podicherti R."/>
            <person name="Tsui H.-C.T."/>
            <person name="Winkler M.E."/>
        </authorList>
    </citation>
    <scope>NUCLEOTIDE SEQUENCE</scope>
</reference>
<dbReference type="PANTHER" id="PTHR20883:SF48">
    <property type="entry name" value="ECTOINE DIOXYGENASE"/>
    <property type="match status" value="1"/>
</dbReference>